<dbReference type="AlphaFoldDB" id="A0AA40A509"/>
<feature type="domain" description="Heterokaryon incompatibility" evidence="1">
    <location>
        <begin position="1"/>
        <end position="168"/>
    </location>
</feature>
<protein>
    <submittedName>
        <fullName evidence="2">Heterokaryon incompatibility protein-domain-containing protein</fullName>
    </submittedName>
</protein>
<dbReference type="InterPro" id="IPR010730">
    <property type="entry name" value="HET"/>
</dbReference>
<dbReference type="GeneID" id="85319113"/>
<evidence type="ECO:0000313" key="3">
    <source>
        <dbReference type="Proteomes" id="UP001172101"/>
    </source>
</evidence>
<dbReference type="PANTHER" id="PTHR33112:SF16">
    <property type="entry name" value="HETEROKARYON INCOMPATIBILITY DOMAIN-CONTAINING PROTEIN"/>
    <property type="match status" value="1"/>
</dbReference>
<feature type="non-terminal residue" evidence="2">
    <location>
        <position position="305"/>
    </location>
</feature>
<dbReference type="RefSeq" id="XP_060292694.1">
    <property type="nucleotide sequence ID" value="XM_060435843.1"/>
</dbReference>
<name>A0AA40A509_9PEZI</name>
<reference evidence="2" key="1">
    <citation type="submission" date="2023-06" db="EMBL/GenBank/DDBJ databases">
        <title>Genome-scale phylogeny and comparative genomics of the fungal order Sordariales.</title>
        <authorList>
            <consortium name="Lawrence Berkeley National Laboratory"/>
            <person name="Hensen N."/>
            <person name="Bonometti L."/>
            <person name="Westerberg I."/>
            <person name="Brannstrom I.O."/>
            <person name="Guillou S."/>
            <person name="Cros-Aarteil S."/>
            <person name="Calhoun S."/>
            <person name="Haridas S."/>
            <person name="Kuo A."/>
            <person name="Mondo S."/>
            <person name="Pangilinan J."/>
            <person name="Riley R."/>
            <person name="LaButti K."/>
            <person name="Andreopoulos B."/>
            <person name="Lipzen A."/>
            <person name="Chen C."/>
            <person name="Yanf M."/>
            <person name="Daum C."/>
            <person name="Ng V."/>
            <person name="Clum A."/>
            <person name="Steindorff A."/>
            <person name="Ohm R."/>
            <person name="Martin F."/>
            <person name="Silar P."/>
            <person name="Natvig D."/>
            <person name="Lalanne C."/>
            <person name="Gautier V."/>
            <person name="Ament-velasquez S.L."/>
            <person name="Kruys A."/>
            <person name="Hutchinson M.I."/>
            <person name="Powell A.J."/>
            <person name="Barry K."/>
            <person name="Miller A.N."/>
            <person name="Grigoriev I.V."/>
            <person name="Debuchy R."/>
            <person name="Gladieux P."/>
            <person name="Thoren M.H."/>
            <person name="Johannesson H."/>
        </authorList>
    </citation>
    <scope>NUCLEOTIDE SEQUENCE</scope>
    <source>
        <strain evidence="2">SMH2392-1A</strain>
    </source>
</reference>
<accession>A0AA40A509</accession>
<dbReference type="Proteomes" id="UP001172101">
    <property type="component" value="Unassembled WGS sequence"/>
</dbReference>
<gene>
    <name evidence="2" type="ORF">B0T26DRAFT_607699</name>
</gene>
<keyword evidence="3" id="KW-1185">Reference proteome</keyword>
<evidence type="ECO:0000259" key="1">
    <source>
        <dbReference type="Pfam" id="PF06985"/>
    </source>
</evidence>
<dbReference type="PANTHER" id="PTHR33112">
    <property type="entry name" value="DOMAIN PROTEIN, PUTATIVE-RELATED"/>
    <property type="match status" value="1"/>
</dbReference>
<dbReference type="EMBL" id="JAUIRO010000006">
    <property type="protein sequence ID" value="KAK0709390.1"/>
    <property type="molecule type" value="Genomic_DNA"/>
</dbReference>
<evidence type="ECO:0000313" key="2">
    <source>
        <dbReference type="EMBL" id="KAK0709390.1"/>
    </source>
</evidence>
<proteinExistence type="predicted"/>
<sequence>YAALSHMWGDVQESAPPLRAMNYNYADLKDGISLGRLPRNFADAVETCRRLGIEYIWIDSLCIIQDSEEDWKREAATMHMVYKNAFITIAATWATSSHDGFLARNLDVIPAVKIEYAVNTASGESGQAYDDVPSGFLVVTPVHDDGVGLRRGDVDCSKWNTRGWVMQERSLSTRTIHFCKNKIYFECRKWLKSEENEPEQVRPSDPFQLWPRSLADNDPAKWYEFWKRAVIGYSRRRLTVPSDKLTAIQSLANEMAAHVPAGSYIPEAGTWSGNMERELLWLVESGIARRPATKRAPTWSWASLD</sequence>
<comment type="caution">
    <text evidence="2">The sequence shown here is derived from an EMBL/GenBank/DDBJ whole genome shotgun (WGS) entry which is preliminary data.</text>
</comment>
<feature type="non-terminal residue" evidence="2">
    <location>
        <position position="1"/>
    </location>
</feature>
<organism evidence="2 3">
    <name type="scientific">Lasiosphaeria miniovina</name>
    <dbReference type="NCBI Taxonomy" id="1954250"/>
    <lineage>
        <taxon>Eukaryota</taxon>
        <taxon>Fungi</taxon>
        <taxon>Dikarya</taxon>
        <taxon>Ascomycota</taxon>
        <taxon>Pezizomycotina</taxon>
        <taxon>Sordariomycetes</taxon>
        <taxon>Sordariomycetidae</taxon>
        <taxon>Sordariales</taxon>
        <taxon>Lasiosphaeriaceae</taxon>
        <taxon>Lasiosphaeria</taxon>
    </lineage>
</organism>
<dbReference type="Pfam" id="PF06985">
    <property type="entry name" value="HET"/>
    <property type="match status" value="1"/>
</dbReference>